<sequence>MQRKAVRRVLPGIAVLTALMAGMAGLTGCTGGGGGGADTDSKSGDSSPSPAPAGKYRSLPSPCRSVDGKRLRTMLPAAPGLTEEDRERIYAGAADTSYDADRHVGCRWSAQTPEETRLLSVGFERVVSYDRTAMSDDDKARQVYVRRLTDARLPFPGPAATPGTPASPGAAPASSPAPAAPPASPPPAPTGAPPASGSPAAPGSSAPTPSPSPSELGSRVLEGLGAEAFIEDKLGAAGASAAQSRTVRVVFRTANVIVTVEYSVQPAVPGAVPSSTETQDKARQLAQALVERFSD</sequence>
<keyword evidence="4" id="KW-1185">Reference proteome</keyword>
<evidence type="ECO:0000313" key="3">
    <source>
        <dbReference type="EMBL" id="AXE22413.1"/>
    </source>
</evidence>
<protein>
    <submittedName>
        <fullName evidence="3">DUF3558 domain-containing protein</fullName>
    </submittedName>
</protein>
<feature type="compositionally biased region" description="Pro residues" evidence="1">
    <location>
        <begin position="178"/>
        <end position="192"/>
    </location>
</feature>
<feature type="compositionally biased region" description="Low complexity" evidence="1">
    <location>
        <begin position="158"/>
        <end position="177"/>
    </location>
</feature>
<proteinExistence type="predicted"/>
<dbReference type="KEGG" id="sgz:C0216_02235"/>
<feature type="region of interest" description="Disordered" evidence="1">
    <location>
        <begin position="153"/>
        <end position="218"/>
    </location>
</feature>
<feature type="compositionally biased region" description="Low complexity" evidence="1">
    <location>
        <begin position="44"/>
        <end position="55"/>
    </location>
</feature>
<reference evidence="3 4" key="1">
    <citation type="submission" date="2018-01" db="EMBL/GenBank/DDBJ databases">
        <title>Draft genome Sequence of streptomyces globosus LZH-48.</title>
        <authorList>
            <person name="Ran K."/>
            <person name="Li Z."/>
            <person name="Wei S."/>
            <person name="Dong R."/>
        </authorList>
    </citation>
    <scope>NUCLEOTIDE SEQUENCE [LARGE SCALE GENOMIC DNA]</scope>
    <source>
        <strain evidence="3 4">LZH-48</strain>
    </source>
</reference>
<dbReference type="EMBL" id="CP030862">
    <property type="protein sequence ID" value="AXE22413.1"/>
    <property type="molecule type" value="Genomic_DNA"/>
</dbReference>
<dbReference type="Proteomes" id="UP000252004">
    <property type="component" value="Chromosome"/>
</dbReference>
<dbReference type="RefSeq" id="WP_114053626.1">
    <property type="nucleotide sequence ID" value="NZ_CP030862.1"/>
</dbReference>
<evidence type="ECO:0000313" key="4">
    <source>
        <dbReference type="Proteomes" id="UP000252004"/>
    </source>
</evidence>
<name>A0A344TUU2_9ACTN</name>
<gene>
    <name evidence="3" type="ORF">C0216_02235</name>
</gene>
<feature type="compositionally biased region" description="Low complexity" evidence="1">
    <location>
        <begin position="193"/>
        <end position="207"/>
    </location>
</feature>
<accession>A0A344TUU2</accession>
<evidence type="ECO:0000256" key="1">
    <source>
        <dbReference type="SAM" id="MobiDB-lite"/>
    </source>
</evidence>
<dbReference type="OrthoDB" id="4336125at2"/>
<evidence type="ECO:0000256" key="2">
    <source>
        <dbReference type="SAM" id="SignalP"/>
    </source>
</evidence>
<feature type="signal peptide" evidence="2">
    <location>
        <begin position="1"/>
        <end position="24"/>
    </location>
</feature>
<organism evidence="3 4">
    <name type="scientific">Streptomyces globosus</name>
    <dbReference type="NCBI Taxonomy" id="68209"/>
    <lineage>
        <taxon>Bacteria</taxon>
        <taxon>Bacillati</taxon>
        <taxon>Actinomycetota</taxon>
        <taxon>Actinomycetes</taxon>
        <taxon>Kitasatosporales</taxon>
        <taxon>Streptomycetaceae</taxon>
        <taxon>Streptomyces</taxon>
    </lineage>
</organism>
<dbReference type="AlphaFoldDB" id="A0A344TUU2"/>
<feature type="chain" id="PRO_5039159827" evidence="2">
    <location>
        <begin position="25"/>
        <end position="295"/>
    </location>
</feature>
<dbReference type="PROSITE" id="PS51257">
    <property type="entry name" value="PROKAR_LIPOPROTEIN"/>
    <property type="match status" value="1"/>
</dbReference>
<keyword evidence="2" id="KW-0732">Signal</keyword>
<feature type="region of interest" description="Disordered" evidence="1">
    <location>
        <begin position="32"/>
        <end position="69"/>
    </location>
</feature>